<dbReference type="EMBL" id="WNWS01000329">
    <property type="protein sequence ID" value="KAE9970484.1"/>
    <property type="molecule type" value="Genomic_DNA"/>
</dbReference>
<evidence type="ECO:0000256" key="1">
    <source>
        <dbReference type="SAM" id="MobiDB-lite"/>
    </source>
</evidence>
<organism evidence="2 3">
    <name type="scientific">Venturia inaequalis</name>
    <name type="common">Apple scab fungus</name>
    <dbReference type="NCBI Taxonomy" id="5025"/>
    <lineage>
        <taxon>Eukaryota</taxon>
        <taxon>Fungi</taxon>
        <taxon>Dikarya</taxon>
        <taxon>Ascomycota</taxon>
        <taxon>Pezizomycotina</taxon>
        <taxon>Dothideomycetes</taxon>
        <taxon>Pleosporomycetidae</taxon>
        <taxon>Venturiales</taxon>
        <taxon>Venturiaceae</taxon>
        <taxon>Venturia</taxon>
    </lineage>
</organism>
<sequence length="76" mass="7853">MSLDGYKRWSVDDQASQQSDRNSPANVAGSVRPAGLAFAAARPPARGVLALSPGGRPAGCKLVYRALLSGQGIDID</sequence>
<feature type="compositionally biased region" description="Polar residues" evidence="1">
    <location>
        <begin position="13"/>
        <end position="25"/>
    </location>
</feature>
<feature type="compositionally biased region" description="Basic and acidic residues" evidence="1">
    <location>
        <begin position="1"/>
        <end position="11"/>
    </location>
</feature>
<comment type="caution">
    <text evidence="2">The sequence shown here is derived from an EMBL/GenBank/DDBJ whole genome shotgun (WGS) entry which is preliminary data.</text>
</comment>
<proteinExistence type="predicted"/>
<evidence type="ECO:0000313" key="3">
    <source>
        <dbReference type="Proteomes" id="UP000447873"/>
    </source>
</evidence>
<dbReference type="Proteomes" id="UP000447873">
    <property type="component" value="Unassembled WGS sequence"/>
</dbReference>
<reference evidence="2 3" key="1">
    <citation type="submission" date="2018-12" db="EMBL/GenBank/DDBJ databases">
        <title>Venturia inaequalis Genome Resource.</title>
        <authorList>
            <person name="Lichtner F.J."/>
        </authorList>
    </citation>
    <scope>NUCLEOTIDE SEQUENCE [LARGE SCALE GENOMIC DNA]</scope>
    <source>
        <strain evidence="2 3">120213</strain>
    </source>
</reference>
<feature type="region of interest" description="Disordered" evidence="1">
    <location>
        <begin position="1"/>
        <end position="28"/>
    </location>
</feature>
<dbReference type="AlphaFoldDB" id="A0A8H3UHU1"/>
<evidence type="ECO:0000313" key="2">
    <source>
        <dbReference type="EMBL" id="KAE9970484.1"/>
    </source>
</evidence>
<gene>
    <name evidence="2" type="ORF">EG328_006212</name>
</gene>
<accession>A0A8H3UHU1</accession>
<protein>
    <submittedName>
        <fullName evidence="2">Uncharacterized protein</fullName>
    </submittedName>
</protein>
<name>A0A8H3UHU1_VENIN</name>